<dbReference type="Gene3D" id="3.30.460.10">
    <property type="entry name" value="Beta Polymerase, domain 2"/>
    <property type="match status" value="1"/>
</dbReference>
<evidence type="ECO:0000313" key="3">
    <source>
        <dbReference type="Proteomes" id="UP000509429"/>
    </source>
</evidence>
<dbReference type="AlphaFoldDB" id="A0A6N0HNW3"/>
<accession>A0A6N0HNW3</accession>
<gene>
    <name evidence="1" type="ORF">HUE58_01425</name>
    <name evidence="2" type="ORF">HUE58_02235</name>
</gene>
<evidence type="ECO:0008006" key="4">
    <source>
        <dbReference type="Google" id="ProtNLM"/>
    </source>
</evidence>
<dbReference type="Proteomes" id="UP000509429">
    <property type="component" value="Chromosome"/>
</dbReference>
<evidence type="ECO:0000313" key="1">
    <source>
        <dbReference type="EMBL" id="QKQ23870.1"/>
    </source>
</evidence>
<dbReference type="KEGG" id="reo:HUE58_02235"/>
<dbReference type="EMBL" id="CP054490">
    <property type="protein sequence ID" value="QKQ23870.1"/>
    <property type="molecule type" value="Genomic_DNA"/>
</dbReference>
<evidence type="ECO:0000313" key="2">
    <source>
        <dbReference type="EMBL" id="QKQ24006.1"/>
    </source>
</evidence>
<sequence>MNKPETGYISDYDILVIVDQYDLVAKFDLWNTIEDRVRVFLPPFFKLECNLTVHTSDEVNNTLKEGQYFFTGIKDQGIAVV</sequence>
<dbReference type="InterPro" id="IPR043519">
    <property type="entry name" value="NT_sf"/>
</dbReference>
<dbReference type="KEGG" id="reo:HUE58_01425"/>
<organism evidence="2 3">
    <name type="scientific">Candidatus Ruthia endofausta</name>
    <dbReference type="NCBI Taxonomy" id="2738852"/>
    <lineage>
        <taxon>Bacteria</taxon>
        <taxon>Pseudomonadati</taxon>
        <taxon>Pseudomonadota</taxon>
        <taxon>Gammaproteobacteria</taxon>
        <taxon>Candidatus Pseudothioglobaceae</taxon>
        <taxon>Candidatus Ruthturnera</taxon>
    </lineage>
</organism>
<protein>
    <recommendedName>
        <fullName evidence="4">Nucleotidyltransferase domain-containing protein</fullName>
    </recommendedName>
</protein>
<dbReference type="RefSeq" id="WP_174605310.1">
    <property type="nucleotide sequence ID" value="NZ_CP054490.1"/>
</dbReference>
<keyword evidence="3" id="KW-1185">Reference proteome</keyword>
<proteinExistence type="predicted"/>
<reference evidence="2 3" key="1">
    <citation type="submission" date="2020-05" db="EMBL/GenBank/DDBJ databases">
        <title>Horizontal transmission and recombination maintain forever young bacterial symbiont genomes.</title>
        <authorList>
            <person name="Russell S.L."/>
            <person name="Pepper-Tunick E."/>
            <person name="Svedberg J."/>
            <person name="Byrne A."/>
            <person name="Ruelas Castillo J."/>
            <person name="Vollmers C."/>
            <person name="Beinart R.A."/>
            <person name="Corbett-Detig R."/>
        </authorList>
    </citation>
    <scope>NUCLEOTIDE SEQUENCE [LARGE SCALE GENOMIC DNA]</scope>
    <source>
        <strain evidence="2">JDF_Ridge</strain>
    </source>
</reference>
<name>A0A6N0HNW3_9GAMM</name>
<dbReference type="EMBL" id="CP054490">
    <property type="protein sequence ID" value="QKQ24006.1"/>
    <property type="molecule type" value="Genomic_DNA"/>
</dbReference>